<accession>A0ABQ4GRI5</accession>
<dbReference type="InterPro" id="IPR003593">
    <property type="entry name" value="AAA+_ATPase"/>
</dbReference>
<evidence type="ECO:0000313" key="5">
    <source>
        <dbReference type="Proteomes" id="UP000660454"/>
    </source>
</evidence>
<dbReference type="RefSeq" id="WP_239108657.1">
    <property type="nucleotide sequence ID" value="NZ_BOOF01000029.1"/>
</dbReference>
<dbReference type="EMBL" id="BOOF01000029">
    <property type="protein sequence ID" value="GIH64044.1"/>
    <property type="molecule type" value="Genomic_DNA"/>
</dbReference>
<dbReference type="InterPro" id="IPR003439">
    <property type="entry name" value="ABC_transporter-like_ATP-bd"/>
</dbReference>
<evidence type="ECO:0000256" key="1">
    <source>
        <dbReference type="ARBA" id="ARBA00022741"/>
    </source>
</evidence>
<protein>
    <submittedName>
        <fullName evidence="4">Multidrug ABC transporter ATP-binding protein</fullName>
    </submittedName>
</protein>
<feature type="domain" description="ABC transporter" evidence="3">
    <location>
        <begin position="9"/>
        <end position="232"/>
    </location>
</feature>
<gene>
    <name evidence="4" type="ORF">Msi02_48610</name>
</gene>
<evidence type="ECO:0000313" key="4">
    <source>
        <dbReference type="EMBL" id="GIH64044.1"/>
    </source>
</evidence>
<dbReference type="SMART" id="SM00382">
    <property type="entry name" value="AAA"/>
    <property type="match status" value="1"/>
</dbReference>
<dbReference type="Proteomes" id="UP000660454">
    <property type="component" value="Unassembled WGS sequence"/>
</dbReference>
<evidence type="ECO:0000259" key="3">
    <source>
        <dbReference type="PROSITE" id="PS50893"/>
    </source>
</evidence>
<keyword evidence="1" id="KW-0547">Nucleotide-binding</keyword>
<keyword evidence="2 4" id="KW-0067">ATP-binding</keyword>
<dbReference type="GO" id="GO:0005524">
    <property type="term" value="F:ATP binding"/>
    <property type="evidence" value="ECO:0007669"/>
    <property type="project" value="UniProtKB-KW"/>
</dbReference>
<dbReference type="PANTHER" id="PTHR43038:SF3">
    <property type="entry name" value="ABC TRANSPORTER G FAMILY MEMBER 20 ISOFORM X1"/>
    <property type="match status" value="1"/>
</dbReference>
<name>A0ABQ4GRI5_9ACTN</name>
<reference evidence="4 5" key="1">
    <citation type="submission" date="2021-01" db="EMBL/GenBank/DDBJ databases">
        <title>Whole genome shotgun sequence of Microbispora siamensis NBRC 104113.</title>
        <authorList>
            <person name="Komaki H."/>
            <person name="Tamura T."/>
        </authorList>
    </citation>
    <scope>NUCLEOTIDE SEQUENCE [LARGE SCALE GENOMIC DNA]</scope>
    <source>
        <strain evidence="4 5">NBRC 104113</strain>
    </source>
</reference>
<dbReference type="Pfam" id="PF00005">
    <property type="entry name" value="ABC_tran"/>
    <property type="match status" value="1"/>
</dbReference>
<dbReference type="PANTHER" id="PTHR43038">
    <property type="entry name" value="ATP-BINDING CASSETTE, SUB-FAMILY H, MEMBER 1"/>
    <property type="match status" value="1"/>
</dbReference>
<dbReference type="SUPFAM" id="SSF52540">
    <property type="entry name" value="P-loop containing nucleoside triphosphate hydrolases"/>
    <property type="match status" value="1"/>
</dbReference>
<evidence type="ECO:0000256" key="2">
    <source>
        <dbReference type="ARBA" id="ARBA00022840"/>
    </source>
</evidence>
<keyword evidence="5" id="KW-1185">Reference proteome</keyword>
<dbReference type="CDD" id="cd03230">
    <property type="entry name" value="ABC_DR_subfamily_A"/>
    <property type="match status" value="1"/>
</dbReference>
<sequence>MMNLSDPAIAVRDLRVSRGGAEVLHGLTFEVPRGQVTGLLGPSGCGKTTLMRAIVGVQIVSGGEVSVLGEPAGSAGLRRKIGYSTQSPAVYRDLTVLENLRYFAAVLGVPKDDPERVLAEVGLTGAAHQLGSTLSGGQLGRAGLAVALLGRPELLVLDEPTVGLDPVLRQELWTLFHRLAEGGTTILVSSHVMDEAARCERLIVLRQGEILADDTPDVLRAHTGTTDLEEAFLRLIEERAVA</sequence>
<proteinExistence type="predicted"/>
<comment type="caution">
    <text evidence="4">The sequence shown here is derived from an EMBL/GenBank/DDBJ whole genome shotgun (WGS) entry which is preliminary data.</text>
</comment>
<dbReference type="PROSITE" id="PS50893">
    <property type="entry name" value="ABC_TRANSPORTER_2"/>
    <property type="match status" value="1"/>
</dbReference>
<dbReference type="InterPro" id="IPR027417">
    <property type="entry name" value="P-loop_NTPase"/>
</dbReference>
<dbReference type="Gene3D" id="3.40.50.300">
    <property type="entry name" value="P-loop containing nucleotide triphosphate hydrolases"/>
    <property type="match status" value="1"/>
</dbReference>
<organism evidence="4 5">
    <name type="scientific">Microbispora siamensis</name>
    <dbReference type="NCBI Taxonomy" id="564413"/>
    <lineage>
        <taxon>Bacteria</taxon>
        <taxon>Bacillati</taxon>
        <taxon>Actinomycetota</taxon>
        <taxon>Actinomycetes</taxon>
        <taxon>Streptosporangiales</taxon>
        <taxon>Streptosporangiaceae</taxon>
        <taxon>Microbispora</taxon>
    </lineage>
</organism>